<organism evidence="2 3">
    <name type="scientific">Mesorhabditis spiculigera</name>
    <dbReference type="NCBI Taxonomy" id="96644"/>
    <lineage>
        <taxon>Eukaryota</taxon>
        <taxon>Metazoa</taxon>
        <taxon>Ecdysozoa</taxon>
        <taxon>Nematoda</taxon>
        <taxon>Chromadorea</taxon>
        <taxon>Rhabditida</taxon>
        <taxon>Rhabditina</taxon>
        <taxon>Rhabditomorpha</taxon>
        <taxon>Rhabditoidea</taxon>
        <taxon>Rhabditidae</taxon>
        <taxon>Mesorhabditinae</taxon>
        <taxon>Mesorhabditis</taxon>
    </lineage>
</organism>
<name>A0AA36CQN3_9BILA</name>
<evidence type="ECO:0000313" key="2">
    <source>
        <dbReference type="EMBL" id="CAJ0573035.1"/>
    </source>
</evidence>
<keyword evidence="3" id="KW-1185">Reference proteome</keyword>
<reference evidence="2" key="1">
    <citation type="submission" date="2023-06" db="EMBL/GenBank/DDBJ databases">
        <authorList>
            <person name="Delattre M."/>
        </authorList>
    </citation>
    <scope>NUCLEOTIDE SEQUENCE</scope>
    <source>
        <strain evidence="2">AF72</strain>
    </source>
</reference>
<gene>
    <name evidence="2" type="ORF">MSPICULIGERA_LOCUS11404</name>
</gene>
<feature type="non-terminal residue" evidence="2">
    <location>
        <position position="1"/>
    </location>
</feature>
<protein>
    <submittedName>
        <fullName evidence="2">Uncharacterized protein</fullName>
    </submittedName>
</protein>
<sequence>MTSDLITSWLEGGQARKDVLLLLVCSLLDAFPVYEDLSLDLADPPTLRPHHHHHRKHHRRHKKRRSLSSKEGEANNNRRVIQMKPYWPWP</sequence>
<evidence type="ECO:0000256" key="1">
    <source>
        <dbReference type="SAM" id="MobiDB-lite"/>
    </source>
</evidence>
<evidence type="ECO:0000313" key="3">
    <source>
        <dbReference type="Proteomes" id="UP001177023"/>
    </source>
</evidence>
<comment type="caution">
    <text evidence="2">The sequence shown here is derived from an EMBL/GenBank/DDBJ whole genome shotgun (WGS) entry which is preliminary data.</text>
</comment>
<dbReference type="EMBL" id="CATQJA010002612">
    <property type="protein sequence ID" value="CAJ0573035.1"/>
    <property type="molecule type" value="Genomic_DNA"/>
</dbReference>
<dbReference type="AlphaFoldDB" id="A0AA36CQN3"/>
<feature type="compositionally biased region" description="Basic residues" evidence="1">
    <location>
        <begin position="48"/>
        <end position="67"/>
    </location>
</feature>
<accession>A0AA36CQN3</accession>
<proteinExistence type="predicted"/>
<dbReference type="Proteomes" id="UP001177023">
    <property type="component" value="Unassembled WGS sequence"/>
</dbReference>
<feature type="region of interest" description="Disordered" evidence="1">
    <location>
        <begin position="45"/>
        <end position="90"/>
    </location>
</feature>